<dbReference type="EMBL" id="SBLC01000009">
    <property type="protein sequence ID" value="RWY41724.1"/>
    <property type="molecule type" value="Genomic_DNA"/>
</dbReference>
<dbReference type="InterPro" id="IPR012674">
    <property type="entry name" value="Calycin"/>
</dbReference>
<protein>
    <submittedName>
        <fullName evidence="6">Metal-binding protein ZinT</fullName>
    </submittedName>
</protein>
<name>A0A3S4XT86_9RHOB</name>
<dbReference type="RefSeq" id="WP_128488062.1">
    <property type="nucleotide sequence ID" value="NZ_JBHLXB010000017.1"/>
</dbReference>
<reference evidence="6 7" key="1">
    <citation type="journal article" date="2015" name="Int. J. Syst. Evol. Microbiol.">
        <title>Gemmobacter intermedius sp. nov., isolated from a white stork (Ciconia ciconia).</title>
        <authorList>
            <person name="Kampfer P."/>
            <person name="Jerzak L."/>
            <person name="Wilharm G."/>
            <person name="Golke J."/>
            <person name="Busse H.J."/>
            <person name="Glaeser S.P."/>
        </authorList>
    </citation>
    <scope>NUCLEOTIDE SEQUENCE [LARGE SCALE GENOMIC DNA]</scope>
    <source>
        <strain evidence="6 7">119/4</strain>
    </source>
</reference>
<feature type="signal peptide" evidence="4">
    <location>
        <begin position="1"/>
        <end position="19"/>
    </location>
</feature>
<evidence type="ECO:0000259" key="5">
    <source>
        <dbReference type="Pfam" id="PF09223"/>
    </source>
</evidence>
<evidence type="ECO:0000313" key="7">
    <source>
        <dbReference type="Proteomes" id="UP000287168"/>
    </source>
</evidence>
<dbReference type="Gene3D" id="2.40.128.20">
    <property type="match status" value="1"/>
</dbReference>
<evidence type="ECO:0000256" key="2">
    <source>
        <dbReference type="ARBA" id="ARBA00022833"/>
    </source>
</evidence>
<feature type="domain" description="ZinT" evidence="5">
    <location>
        <begin position="54"/>
        <end position="232"/>
    </location>
</feature>
<keyword evidence="1 4" id="KW-0732">Signal</keyword>
<organism evidence="6 7">
    <name type="scientific">Falsigemmobacter intermedius</name>
    <dbReference type="NCBI Taxonomy" id="1553448"/>
    <lineage>
        <taxon>Bacteria</taxon>
        <taxon>Pseudomonadati</taxon>
        <taxon>Pseudomonadota</taxon>
        <taxon>Alphaproteobacteria</taxon>
        <taxon>Rhodobacterales</taxon>
        <taxon>Paracoccaceae</taxon>
        <taxon>Falsigemmobacter</taxon>
    </lineage>
</organism>
<accession>A0A3S4XT86</accession>
<proteinExistence type="predicted"/>
<dbReference type="OrthoDB" id="9810636at2"/>
<keyword evidence="7" id="KW-1185">Reference proteome</keyword>
<keyword evidence="2" id="KW-0862">Zinc</keyword>
<feature type="region of interest" description="Disordered" evidence="3">
    <location>
        <begin position="23"/>
        <end position="49"/>
    </location>
</feature>
<dbReference type="GO" id="GO:0008270">
    <property type="term" value="F:zinc ion binding"/>
    <property type="evidence" value="ECO:0007669"/>
    <property type="project" value="InterPro"/>
</dbReference>
<dbReference type="AlphaFoldDB" id="A0A3S4XT86"/>
<feature type="compositionally biased region" description="Basic and acidic residues" evidence="3">
    <location>
        <begin position="35"/>
        <end position="49"/>
    </location>
</feature>
<evidence type="ECO:0000256" key="1">
    <source>
        <dbReference type="ARBA" id="ARBA00022729"/>
    </source>
</evidence>
<comment type="caution">
    <text evidence="6">The sequence shown here is derived from an EMBL/GenBank/DDBJ whole genome shotgun (WGS) entry which is preliminary data.</text>
</comment>
<dbReference type="SUPFAM" id="SSF50814">
    <property type="entry name" value="Lipocalins"/>
    <property type="match status" value="1"/>
</dbReference>
<evidence type="ECO:0000313" key="6">
    <source>
        <dbReference type="EMBL" id="RWY41724.1"/>
    </source>
</evidence>
<feature type="chain" id="PRO_5018690183" evidence="4">
    <location>
        <begin position="20"/>
        <end position="232"/>
    </location>
</feature>
<sequence length="232" mass="25492">MYRPFLLSTLCLSAALTVAAPLQAQKAPHSHGHSHAHDHSHNHAHDHAHDEVAEKIARGYFEDAQVAPRPLSDWAGEWQSVWPLLEDGTLAPVMAHKAKSGSRTAADWTAYYETGYRTDIAAITITAEGGFDFLRADGSGFAGHYVSDGEEILTYAKGNRGVRFIFKKTGGDDEAPAFVQFSDHRIAPSVSDHFHLYWGGDRAALLQEVTHWPTYYPARLSGAEVAAEMMAH</sequence>
<dbReference type="Pfam" id="PF09223">
    <property type="entry name" value="ZinT"/>
    <property type="match status" value="1"/>
</dbReference>
<evidence type="ECO:0000256" key="4">
    <source>
        <dbReference type="SAM" id="SignalP"/>
    </source>
</evidence>
<dbReference type="Proteomes" id="UP000287168">
    <property type="component" value="Unassembled WGS sequence"/>
</dbReference>
<evidence type="ECO:0000256" key="3">
    <source>
        <dbReference type="SAM" id="MobiDB-lite"/>
    </source>
</evidence>
<dbReference type="InterPro" id="IPR015304">
    <property type="entry name" value="ZinT_dom"/>
</dbReference>
<gene>
    <name evidence="6" type="ORF">EP867_08285</name>
</gene>